<name>A0ABX0U231_9SPHN</name>
<feature type="chain" id="PRO_5047425614" evidence="1">
    <location>
        <begin position="25"/>
        <end position="200"/>
    </location>
</feature>
<gene>
    <name evidence="2" type="ORF">FHT01_002162</name>
</gene>
<accession>A0ABX0U231</accession>
<comment type="caution">
    <text evidence="2">The sequence shown here is derived from an EMBL/GenBank/DDBJ whole genome shotgun (WGS) entry which is preliminary data.</text>
</comment>
<proteinExistence type="predicted"/>
<evidence type="ECO:0000256" key="1">
    <source>
        <dbReference type="SAM" id="SignalP"/>
    </source>
</evidence>
<feature type="signal peptide" evidence="1">
    <location>
        <begin position="1"/>
        <end position="24"/>
    </location>
</feature>
<evidence type="ECO:0000313" key="2">
    <source>
        <dbReference type="EMBL" id="NIJ24620.1"/>
    </source>
</evidence>
<dbReference type="RefSeq" id="WP_140046958.1">
    <property type="nucleotide sequence ID" value="NZ_BAAAEV010000001.1"/>
</dbReference>
<organism evidence="2 3">
    <name type="scientific">Sphingomonas japonica</name>
    <dbReference type="NCBI Taxonomy" id="511662"/>
    <lineage>
        <taxon>Bacteria</taxon>
        <taxon>Pseudomonadati</taxon>
        <taxon>Pseudomonadota</taxon>
        <taxon>Alphaproteobacteria</taxon>
        <taxon>Sphingomonadales</taxon>
        <taxon>Sphingomonadaceae</taxon>
        <taxon>Sphingomonas</taxon>
    </lineage>
</organism>
<reference evidence="2 3" key="1">
    <citation type="submission" date="2020-03" db="EMBL/GenBank/DDBJ databases">
        <title>Genomic Encyclopedia of Type Strains, Phase IV (KMG-IV): sequencing the most valuable type-strain genomes for metagenomic binning, comparative biology and taxonomic classification.</title>
        <authorList>
            <person name="Goeker M."/>
        </authorList>
    </citation>
    <scope>NUCLEOTIDE SEQUENCE [LARGE SCALE GENOMIC DNA]</scope>
    <source>
        <strain evidence="2 3">DSM 22753</strain>
    </source>
</reference>
<evidence type="ECO:0000313" key="3">
    <source>
        <dbReference type="Proteomes" id="UP000788153"/>
    </source>
</evidence>
<protein>
    <submittedName>
        <fullName evidence="2">Uncharacterized protein</fullName>
    </submittedName>
</protein>
<sequence>MNMQIVRFSLAAALLTAAPILEMASANDFRERGKAAKLSASAVSITPPRDWNKLDIRPGKFAETWTLDGEQLNDVTFYTGVEPGAPLVKERNKKRKPLPKFGAETLLVEVPELLEGTYRAYKEIGEFRLTGSKPGSYLGVKGVEFTYDYTDGDQIRRQGEAHAAIIGGKLYMATYDAPKIHFFQRNIADYRALISTAKIM</sequence>
<keyword evidence="1" id="KW-0732">Signal</keyword>
<dbReference type="Proteomes" id="UP000788153">
    <property type="component" value="Unassembled WGS sequence"/>
</dbReference>
<keyword evidence="3" id="KW-1185">Reference proteome</keyword>
<dbReference type="EMBL" id="JAASQP010000001">
    <property type="protein sequence ID" value="NIJ24620.1"/>
    <property type="molecule type" value="Genomic_DNA"/>
</dbReference>